<accession>A0A9N9PU79</accession>
<evidence type="ECO:0000313" key="2">
    <source>
        <dbReference type="Proteomes" id="UP000701801"/>
    </source>
</evidence>
<comment type="caution">
    <text evidence="1">The sequence shown here is derived from an EMBL/GenBank/DDBJ whole genome shotgun (WGS) entry which is preliminary data.</text>
</comment>
<keyword evidence="2" id="KW-1185">Reference proteome</keyword>
<proteinExistence type="predicted"/>
<dbReference type="Proteomes" id="UP000701801">
    <property type="component" value="Unassembled WGS sequence"/>
</dbReference>
<organism evidence="1 2">
    <name type="scientific">Hymenoscyphus albidus</name>
    <dbReference type="NCBI Taxonomy" id="595503"/>
    <lineage>
        <taxon>Eukaryota</taxon>
        <taxon>Fungi</taxon>
        <taxon>Dikarya</taxon>
        <taxon>Ascomycota</taxon>
        <taxon>Pezizomycotina</taxon>
        <taxon>Leotiomycetes</taxon>
        <taxon>Helotiales</taxon>
        <taxon>Helotiaceae</taxon>
        <taxon>Hymenoscyphus</taxon>
    </lineage>
</organism>
<dbReference type="EMBL" id="CAJVRM010000130">
    <property type="protein sequence ID" value="CAG8975253.1"/>
    <property type="molecule type" value="Genomic_DNA"/>
</dbReference>
<evidence type="ECO:0000313" key="1">
    <source>
        <dbReference type="EMBL" id="CAG8975253.1"/>
    </source>
</evidence>
<dbReference type="AlphaFoldDB" id="A0A9N9PU79"/>
<protein>
    <submittedName>
        <fullName evidence="1">Uncharacterized protein</fullName>
    </submittedName>
</protein>
<gene>
    <name evidence="1" type="ORF">HYALB_00007953</name>
</gene>
<name>A0A9N9PU79_9HELO</name>
<sequence length="115" mass="13413">MWHIDRSVDPQINRETTRRIFRMKLLPRHVEDMRAETHALGTLPSWKHVLEMQILAHIGTSELLYSLHCRINIGPNPAARVRSDIDARTIADGFLELQEEFFRITDSSVTLGYWC</sequence>
<reference evidence="1" key="1">
    <citation type="submission" date="2021-07" db="EMBL/GenBank/DDBJ databases">
        <authorList>
            <person name="Durling M."/>
        </authorList>
    </citation>
    <scope>NUCLEOTIDE SEQUENCE</scope>
</reference>